<evidence type="ECO:0000256" key="1">
    <source>
        <dbReference type="ARBA" id="ARBA00023015"/>
    </source>
</evidence>
<dbReference type="Gene3D" id="1.10.357.10">
    <property type="entry name" value="Tetracycline Repressor, domain 2"/>
    <property type="match status" value="1"/>
</dbReference>
<organism evidence="7 8">
    <name type="scientific">Paractinoplanes abujensis</name>
    <dbReference type="NCBI Taxonomy" id="882441"/>
    <lineage>
        <taxon>Bacteria</taxon>
        <taxon>Bacillati</taxon>
        <taxon>Actinomycetota</taxon>
        <taxon>Actinomycetes</taxon>
        <taxon>Micromonosporales</taxon>
        <taxon>Micromonosporaceae</taxon>
        <taxon>Paractinoplanes</taxon>
    </lineage>
</organism>
<dbReference type="InterPro" id="IPR001647">
    <property type="entry name" value="HTH_TetR"/>
</dbReference>
<accession>A0A7W7G4J3</accession>
<comment type="caution">
    <text evidence="7">The sequence shown here is derived from an EMBL/GenBank/DDBJ whole genome shotgun (WGS) entry which is preliminary data.</text>
</comment>
<dbReference type="GO" id="GO:0003700">
    <property type="term" value="F:DNA-binding transcription factor activity"/>
    <property type="evidence" value="ECO:0007669"/>
    <property type="project" value="TreeGrafter"/>
</dbReference>
<keyword evidence="8" id="KW-1185">Reference proteome</keyword>
<dbReference type="RefSeq" id="WP_184954012.1">
    <property type="nucleotide sequence ID" value="NZ_BOMC01000067.1"/>
</dbReference>
<dbReference type="GO" id="GO:0045892">
    <property type="term" value="P:negative regulation of DNA-templated transcription"/>
    <property type="evidence" value="ECO:0007669"/>
    <property type="project" value="InterPro"/>
</dbReference>
<name>A0A7W7G4J3_9ACTN</name>
<feature type="DNA-binding region" description="H-T-H motif" evidence="4">
    <location>
        <begin position="43"/>
        <end position="62"/>
    </location>
</feature>
<dbReference type="AlphaFoldDB" id="A0A7W7G4J3"/>
<evidence type="ECO:0000256" key="3">
    <source>
        <dbReference type="ARBA" id="ARBA00023163"/>
    </source>
</evidence>
<dbReference type="SUPFAM" id="SSF46689">
    <property type="entry name" value="Homeodomain-like"/>
    <property type="match status" value="1"/>
</dbReference>
<evidence type="ECO:0000313" key="8">
    <source>
        <dbReference type="Proteomes" id="UP000542742"/>
    </source>
</evidence>
<reference evidence="7 8" key="1">
    <citation type="submission" date="2020-08" db="EMBL/GenBank/DDBJ databases">
        <title>Sequencing the genomes of 1000 actinobacteria strains.</title>
        <authorList>
            <person name="Klenk H.-P."/>
        </authorList>
    </citation>
    <scope>NUCLEOTIDE SEQUENCE [LARGE SCALE GENOMIC DNA]</scope>
    <source>
        <strain evidence="7 8">DSM 45518</strain>
    </source>
</reference>
<keyword evidence="3" id="KW-0804">Transcription</keyword>
<dbReference type="PANTHER" id="PTHR30055:SF151">
    <property type="entry name" value="TRANSCRIPTIONAL REGULATORY PROTEIN"/>
    <property type="match status" value="1"/>
</dbReference>
<dbReference type="PROSITE" id="PS50977">
    <property type="entry name" value="HTH_TETR_2"/>
    <property type="match status" value="1"/>
</dbReference>
<dbReference type="InterPro" id="IPR009057">
    <property type="entry name" value="Homeodomain-like_sf"/>
</dbReference>
<dbReference type="EMBL" id="JACHMF010000001">
    <property type="protein sequence ID" value="MBB4695694.1"/>
    <property type="molecule type" value="Genomic_DNA"/>
</dbReference>
<dbReference type="InterPro" id="IPR036271">
    <property type="entry name" value="Tet_transcr_reg_TetR-rel_C_sf"/>
</dbReference>
<evidence type="ECO:0000256" key="5">
    <source>
        <dbReference type="SAM" id="MobiDB-lite"/>
    </source>
</evidence>
<dbReference type="InterPro" id="IPR050109">
    <property type="entry name" value="HTH-type_TetR-like_transc_reg"/>
</dbReference>
<evidence type="ECO:0000259" key="6">
    <source>
        <dbReference type="PROSITE" id="PS50977"/>
    </source>
</evidence>
<dbReference type="Pfam" id="PF02909">
    <property type="entry name" value="TetR_C_1"/>
    <property type="match status" value="1"/>
</dbReference>
<feature type="domain" description="HTH tetR-type" evidence="6">
    <location>
        <begin position="20"/>
        <end position="80"/>
    </location>
</feature>
<keyword evidence="2 4" id="KW-0238">DNA-binding</keyword>
<dbReference type="Proteomes" id="UP000542742">
    <property type="component" value="Unassembled WGS sequence"/>
</dbReference>
<evidence type="ECO:0000256" key="2">
    <source>
        <dbReference type="ARBA" id="ARBA00023125"/>
    </source>
</evidence>
<evidence type="ECO:0000313" key="7">
    <source>
        <dbReference type="EMBL" id="MBB4695694.1"/>
    </source>
</evidence>
<dbReference type="SUPFAM" id="SSF48498">
    <property type="entry name" value="Tetracyclin repressor-like, C-terminal domain"/>
    <property type="match status" value="1"/>
</dbReference>
<sequence length="237" mass="26203">MTELNWPPGRRRRARPSKTPLTREEIVRTALRLVQAEGIDAVSMRRLAAEFDTGPASFYAHVANKDELLQLMFDEMCGLVDIPELDPPRWKEQVKQLARAGHAAMVAHNDLARAALATIPSGPNALHISDAMLGMMLAGGIPPRIASWAMDRIFLYITADAYEYSIWRRQAQGAGKQTFIDTVSAGYLEYLREIPAEVYPNVVQHAEALVGGGPEARFELGLELLVDGLDKYATSES</sequence>
<evidence type="ECO:0000256" key="4">
    <source>
        <dbReference type="PROSITE-ProRule" id="PRU00335"/>
    </source>
</evidence>
<dbReference type="PANTHER" id="PTHR30055">
    <property type="entry name" value="HTH-TYPE TRANSCRIPTIONAL REGULATOR RUTR"/>
    <property type="match status" value="1"/>
</dbReference>
<dbReference type="InterPro" id="IPR004111">
    <property type="entry name" value="Repressor_TetR_C"/>
</dbReference>
<feature type="region of interest" description="Disordered" evidence="5">
    <location>
        <begin position="1"/>
        <end position="20"/>
    </location>
</feature>
<protein>
    <submittedName>
        <fullName evidence="7">AcrR family transcriptional regulator</fullName>
    </submittedName>
</protein>
<proteinExistence type="predicted"/>
<keyword evidence="1" id="KW-0805">Transcription regulation</keyword>
<dbReference type="Pfam" id="PF00440">
    <property type="entry name" value="TetR_N"/>
    <property type="match status" value="1"/>
</dbReference>
<dbReference type="GO" id="GO:0000976">
    <property type="term" value="F:transcription cis-regulatory region binding"/>
    <property type="evidence" value="ECO:0007669"/>
    <property type="project" value="TreeGrafter"/>
</dbReference>
<gene>
    <name evidence="7" type="ORF">BKA14_005842</name>
</gene>